<dbReference type="InterPro" id="IPR036390">
    <property type="entry name" value="WH_DNA-bd_sf"/>
</dbReference>
<dbReference type="InterPro" id="IPR036388">
    <property type="entry name" value="WH-like_DNA-bd_sf"/>
</dbReference>
<reference evidence="3" key="1">
    <citation type="submission" date="2022-12" db="EMBL/GenBank/DDBJ databases">
        <title>Acinetobacter lactucae: Emerging opportunistic pathogenic species of genus Acinetobacter isolated from immunocompromised patients in clinical settings of India.</title>
        <authorList>
            <person name="Amar A.K."/>
            <person name="Sawant A.R."/>
            <person name="Meera M."/>
            <person name="Tomar A."/>
            <person name="Sistla S."/>
            <person name="Prashanth K."/>
        </authorList>
    </citation>
    <scope>NUCLEOTIDE SEQUENCE</scope>
    <source>
        <strain evidence="3">PKAL1828C</strain>
    </source>
</reference>
<dbReference type="Pfam" id="PF01051">
    <property type="entry name" value="Rep3_N"/>
    <property type="match status" value="1"/>
</dbReference>
<proteinExistence type="inferred from homology"/>
<dbReference type="Gene3D" id="1.10.10.10">
    <property type="entry name" value="Winged helix-like DNA-binding domain superfamily/Winged helix DNA-binding domain"/>
    <property type="match status" value="2"/>
</dbReference>
<dbReference type="GO" id="GO:0003887">
    <property type="term" value="F:DNA-directed DNA polymerase activity"/>
    <property type="evidence" value="ECO:0007669"/>
    <property type="project" value="InterPro"/>
</dbReference>
<evidence type="ECO:0000256" key="1">
    <source>
        <dbReference type="ARBA" id="ARBA00038283"/>
    </source>
</evidence>
<evidence type="ECO:0000259" key="2">
    <source>
        <dbReference type="Pfam" id="PF01051"/>
    </source>
</evidence>
<feature type="domain" description="Initiator Rep protein WH1" evidence="2">
    <location>
        <begin position="50"/>
        <end position="192"/>
    </location>
</feature>
<dbReference type="RefSeq" id="WP_274579425.1">
    <property type="nucleotide sequence ID" value="NZ_JALNTG010000083.1"/>
</dbReference>
<dbReference type="GO" id="GO:0006270">
    <property type="term" value="P:DNA replication initiation"/>
    <property type="evidence" value="ECO:0007669"/>
    <property type="project" value="InterPro"/>
</dbReference>
<sequence length="367" mass="42423">KCEKITVKCEKITVKCENKDIKASILIYSQLCNTRSKLKLDLVMKEVNQIVKKSNDLITAKYRLTIIQQYVLHNVISQIHVEDTDFKKYEVNVRSIAESHGIDTKNAYRYIKKSALELNKQPIIIGDEIEGIALNWFSSVRYNSNRGTLLVDFHPDLKPYLLQLQGYFTQYENKNIQQFKCVHSLRFYEFLKQKQNLGKGKEFYIELTIDDIRSMFCFSDTEYKKTNDLKRFVIEPALKEINDQTDLSITDIQFLKKGRSINSVYITAKPKIASKTSKNSDSGVSKQKTVEIPTNIVKPPENANVSDLQHRASKITGLIMSNRLSDRFKQGDESIMQMMARIQSEITSDVIADQWQNKLEEFGVIFS</sequence>
<gene>
    <name evidence="3" type="ORF">M0O54_19765</name>
</gene>
<comment type="similarity">
    <text evidence="1">Belongs to the initiator RepB protein family.</text>
</comment>
<comment type="caution">
    <text evidence="3">The sequence shown here is derived from an EMBL/GenBank/DDBJ whole genome shotgun (WGS) entry which is preliminary data.</text>
</comment>
<evidence type="ECO:0000313" key="3">
    <source>
        <dbReference type="EMBL" id="MDD9322310.1"/>
    </source>
</evidence>
<dbReference type="InterPro" id="IPR000525">
    <property type="entry name" value="Initiator_Rep_WH1"/>
</dbReference>
<organism evidence="3 4">
    <name type="scientific">Acinetobacter lactucae</name>
    <dbReference type="NCBI Taxonomy" id="1785128"/>
    <lineage>
        <taxon>Bacteria</taxon>
        <taxon>Pseudomonadati</taxon>
        <taxon>Pseudomonadota</taxon>
        <taxon>Gammaproteobacteria</taxon>
        <taxon>Moraxellales</taxon>
        <taxon>Moraxellaceae</taxon>
        <taxon>Acinetobacter</taxon>
        <taxon>Acinetobacter calcoaceticus/baumannii complex</taxon>
    </lineage>
</organism>
<dbReference type="SUPFAM" id="SSF46785">
    <property type="entry name" value="Winged helix' DNA-binding domain"/>
    <property type="match status" value="2"/>
</dbReference>
<dbReference type="Pfam" id="PF21205">
    <property type="entry name" value="Rep3_C"/>
    <property type="match status" value="1"/>
</dbReference>
<name>A0AB35K813_9GAMM</name>
<dbReference type="EMBL" id="JALNTG010000083">
    <property type="protein sequence ID" value="MDD9322310.1"/>
    <property type="molecule type" value="Genomic_DNA"/>
</dbReference>
<dbReference type="Proteomes" id="UP001150055">
    <property type="component" value="Unassembled WGS sequence"/>
</dbReference>
<dbReference type="AlphaFoldDB" id="A0AB35K813"/>
<accession>A0AB35K813</accession>
<protein>
    <submittedName>
        <fullName evidence="3">Replication initiation protein</fullName>
    </submittedName>
</protein>
<evidence type="ECO:0000313" key="4">
    <source>
        <dbReference type="Proteomes" id="UP001150055"/>
    </source>
</evidence>
<feature type="non-terminal residue" evidence="3">
    <location>
        <position position="1"/>
    </location>
</feature>